<keyword evidence="2" id="KW-0520">NAD</keyword>
<dbReference type="SUPFAM" id="SSF52413">
    <property type="entry name" value="UDP-glucose/GDP-mannose dehydrogenase C-terminal domain"/>
    <property type="match status" value="1"/>
</dbReference>
<keyword evidence="1 6" id="KW-0560">Oxidoreductase</keyword>
<dbReference type="NCBIfam" id="TIGR03026">
    <property type="entry name" value="NDP-sugDHase"/>
    <property type="match status" value="1"/>
</dbReference>
<name>A0ABT9ZVT4_9BACI</name>
<dbReference type="EC" id="1.1.1.136" evidence="6"/>
<dbReference type="GO" id="GO:0047004">
    <property type="term" value="F:UDP-N-acetylglucosamine 6-dehydrogenase activity"/>
    <property type="evidence" value="ECO:0007669"/>
    <property type="project" value="UniProtKB-EC"/>
</dbReference>
<dbReference type="SMART" id="SM00984">
    <property type="entry name" value="UDPG_MGDP_dh_C"/>
    <property type="match status" value="1"/>
</dbReference>
<gene>
    <name evidence="6" type="ORF">J2S74_002730</name>
</gene>
<feature type="domain" description="UDP-glucose/GDP-mannose dehydrogenase C-terminal" evidence="5">
    <location>
        <begin position="325"/>
        <end position="420"/>
    </location>
</feature>
<evidence type="ECO:0000313" key="6">
    <source>
        <dbReference type="EMBL" id="MDQ0255348.1"/>
    </source>
</evidence>
<dbReference type="SUPFAM" id="SSF51735">
    <property type="entry name" value="NAD(P)-binding Rossmann-fold domains"/>
    <property type="match status" value="1"/>
</dbReference>
<evidence type="ECO:0000256" key="4">
    <source>
        <dbReference type="SAM" id="Phobius"/>
    </source>
</evidence>
<evidence type="ECO:0000256" key="1">
    <source>
        <dbReference type="ARBA" id="ARBA00023002"/>
    </source>
</evidence>
<sequence length="428" mass="48392">MQQSNEERFSKIAIIGLGYVGIPVAQLFVQNGFHVIGIDIDNKKLESLKQGKSYLADIDDSVIQQLFKTGSFEVTDQFHKVNDANACILCLPTPLRDYQYPDLSYIQIALKSISPYVNKGQLIVLESSTYPGTTEEVIVPILEQNGKRVGVDYFIGYSPERIDPGNKQYLLEDIPKVVSGVTDRCLEEINKLYRQVFKKVVQVSSPKAAEMTKLLENAQRFINISFMNETVAICHEMGIDIWEVIEAASSKPFGFIPYYPGPGIGGHCIPVDPLYLSWKAQQYNMDTQFINLSKKINDYIPQYIVERIGNLLKAKGKDLKNSKILLIGMTYKKDVNDVRESPAVTIFKKLITEGANVCYHDPLLNELQVDNQLYFSQKLTTDQLNRSDCVVILTNHSSISYDSIIDHAPLIFDTKNEIKDSFTHVVRL</sequence>
<dbReference type="InterPro" id="IPR036291">
    <property type="entry name" value="NAD(P)-bd_dom_sf"/>
</dbReference>
<dbReference type="InterPro" id="IPR014027">
    <property type="entry name" value="UDP-Glc/GDP-Man_DH_C"/>
</dbReference>
<keyword evidence="4" id="KW-0812">Transmembrane</keyword>
<evidence type="ECO:0000259" key="5">
    <source>
        <dbReference type="SMART" id="SM00984"/>
    </source>
</evidence>
<dbReference type="InterPro" id="IPR001732">
    <property type="entry name" value="UDP-Glc/GDP-Man_DH_N"/>
</dbReference>
<evidence type="ECO:0000256" key="3">
    <source>
        <dbReference type="PIRNR" id="PIRNR000124"/>
    </source>
</evidence>
<keyword evidence="4" id="KW-0472">Membrane</keyword>
<dbReference type="InterPro" id="IPR008927">
    <property type="entry name" value="6-PGluconate_DH-like_C_sf"/>
</dbReference>
<dbReference type="Pfam" id="PF00984">
    <property type="entry name" value="UDPG_MGDP_dh"/>
    <property type="match status" value="1"/>
</dbReference>
<dbReference type="RefSeq" id="WP_307326277.1">
    <property type="nucleotide sequence ID" value="NZ_JAUSUG010000010.1"/>
</dbReference>
<evidence type="ECO:0000256" key="2">
    <source>
        <dbReference type="ARBA" id="ARBA00023027"/>
    </source>
</evidence>
<accession>A0ABT9ZVT4</accession>
<dbReference type="InterPro" id="IPR036220">
    <property type="entry name" value="UDP-Glc/GDP-Man_DH_C_sf"/>
</dbReference>
<proteinExistence type="inferred from homology"/>
<feature type="transmembrane region" description="Helical" evidence="4">
    <location>
        <begin position="12"/>
        <end position="29"/>
    </location>
</feature>
<dbReference type="InterPro" id="IPR014026">
    <property type="entry name" value="UDP-Glc/GDP-Man_DH_dimer"/>
</dbReference>
<dbReference type="PIRSF" id="PIRSF500136">
    <property type="entry name" value="UDP_ManNAc_DH"/>
    <property type="match status" value="1"/>
</dbReference>
<dbReference type="Pfam" id="PF03721">
    <property type="entry name" value="UDPG_MGDP_dh_N"/>
    <property type="match status" value="1"/>
</dbReference>
<dbReference type="PANTHER" id="PTHR43491">
    <property type="entry name" value="UDP-N-ACETYL-D-MANNOSAMINE DEHYDROGENASE"/>
    <property type="match status" value="1"/>
</dbReference>
<dbReference type="Gene3D" id="3.40.50.720">
    <property type="entry name" value="NAD(P)-binding Rossmann-like Domain"/>
    <property type="match status" value="2"/>
</dbReference>
<dbReference type="PIRSF" id="PIRSF000124">
    <property type="entry name" value="UDPglc_GDPman_dh"/>
    <property type="match status" value="1"/>
</dbReference>
<keyword evidence="7" id="KW-1185">Reference proteome</keyword>
<comment type="caution">
    <text evidence="6">The sequence shown here is derived from an EMBL/GenBank/DDBJ whole genome shotgun (WGS) entry which is preliminary data.</text>
</comment>
<dbReference type="InterPro" id="IPR017476">
    <property type="entry name" value="UDP-Glc/GDP-Man"/>
</dbReference>
<keyword evidence="4" id="KW-1133">Transmembrane helix</keyword>
<dbReference type="SUPFAM" id="SSF48179">
    <property type="entry name" value="6-phosphogluconate dehydrogenase C-terminal domain-like"/>
    <property type="match status" value="1"/>
</dbReference>
<dbReference type="PANTHER" id="PTHR43491:SF1">
    <property type="entry name" value="UDP-N-ACETYL-D-MANNOSAMINE DEHYDROGENASE"/>
    <property type="match status" value="1"/>
</dbReference>
<dbReference type="Proteomes" id="UP001230005">
    <property type="component" value="Unassembled WGS sequence"/>
</dbReference>
<dbReference type="EMBL" id="JAUSUG010000010">
    <property type="protein sequence ID" value="MDQ0255348.1"/>
    <property type="molecule type" value="Genomic_DNA"/>
</dbReference>
<evidence type="ECO:0000313" key="7">
    <source>
        <dbReference type="Proteomes" id="UP001230005"/>
    </source>
</evidence>
<dbReference type="InterPro" id="IPR028359">
    <property type="entry name" value="UDP_ManNAc/GlcNAc_DH"/>
</dbReference>
<dbReference type="Pfam" id="PF03720">
    <property type="entry name" value="UDPG_MGDP_dh_C"/>
    <property type="match status" value="1"/>
</dbReference>
<protein>
    <submittedName>
        <fullName evidence="6">UDP-N-acetyl-D-glucosamine dehydrogenase</fullName>
        <ecNumber evidence="6">1.1.1.136</ecNumber>
    </submittedName>
</protein>
<organism evidence="6 7">
    <name type="scientific">Evansella vedderi</name>
    <dbReference type="NCBI Taxonomy" id="38282"/>
    <lineage>
        <taxon>Bacteria</taxon>
        <taxon>Bacillati</taxon>
        <taxon>Bacillota</taxon>
        <taxon>Bacilli</taxon>
        <taxon>Bacillales</taxon>
        <taxon>Bacillaceae</taxon>
        <taxon>Evansella</taxon>
    </lineage>
</organism>
<comment type="similarity">
    <text evidence="3">Belongs to the UDP-glucose/GDP-mannose dehydrogenase family.</text>
</comment>
<reference evidence="6 7" key="1">
    <citation type="submission" date="2023-07" db="EMBL/GenBank/DDBJ databases">
        <title>Genomic Encyclopedia of Type Strains, Phase IV (KMG-IV): sequencing the most valuable type-strain genomes for metagenomic binning, comparative biology and taxonomic classification.</title>
        <authorList>
            <person name="Goeker M."/>
        </authorList>
    </citation>
    <scope>NUCLEOTIDE SEQUENCE [LARGE SCALE GENOMIC DNA]</scope>
    <source>
        <strain evidence="6 7">DSM 9768</strain>
    </source>
</reference>